<comment type="subcellular location">
    <subcellularLocation>
        <location evidence="2">Cytoplasm</location>
    </subcellularLocation>
    <subcellularLocation>
        <location evidence="1">Endosome membrane</location>
        <topology evidence="1">Peripheral membrane protein</topology>
    </subcellularLocation>
</comment>
<accession>A0AAD5UGD5</accession>
<evidence type="ECO:0000313" key="12">
    <source>
        <dbReference type="EMBL" id="KAJ3257456.1"/>
    </source>
</evidence>
<dbReference type="InterPro" id="IPR041212">
    <property type="entry name" value="Vta1_C"/>
</dbReference>
<protein>
    <submittedName>
        <fullName evidence="12">Vacuolar protein sorting-associated protein vta1</fullName>
    </submittedName>
</protein>
<dbReference type="AlphaFoldDB" id="A0AAD5UGD5"/>
<evidence type="ECO:0000256" key="9">
    <source>
        <dbReference type="SAM" id="MobiDB-lite"/>
    </source>
</evidence>
<dbReference type="InterPro" id="IPR044538">
    <property type="entry name" value="Vta1-like"/>
</dbReference>
<dbReference type="Pfam" id="PF04652">
    <property type="entry name" value="Vta1"/>
    <property type="match status" value="1"/>
</dbReference>
<keyword evidence="6" id="KW-0967">Endosome</keyword>
<dbReference type="Gene3D" id="1.20.5.420">
    <property type="entry name" value="Immunoglobulin FC, subunit C"/>
    <property type="match status" value="1"/>
</dbReference>
<dbReference type="Proteomes" id="UP001210925">
    <property type="component" value="Unassembled WGS sequence"/>
</dbReference>
<dbReference type="GO" id="GO:0032511">
    <property type="term" value="P:late endosome to vacuole transport via multivesicular body sorting pathway"/>
    <property type="evidence" value="ECO:0007669"/>
    <property type="project" value="InterPro"/>
</dbReference>
<dbReference type="GO" id="GO:0015031">
    <property type="term" value="P:protein transport"/>
    <property type="evidence" value="ECO:0007669"/>
    <property type="project" value="UniProtKB-KW"/>
</dbReference>
<comment type="similarity">
    <text evidence="3">Belongs to the VTA1 family.</text>
</comment>
<name>A0AAD5UGD5_9FUNG</name>
<feature type="domain" description="Vta1 C-terminal" evidence="11">
    <location>
        <begin position="254"/>
        <end position="288"/>
    </location>
</feature>
<sequence>MEPPPELKSVSTYLIRGKELEDKEPIVSYFCYLYATKLSISLGAKSKESQQFISSLMDKLEQDKVKLAEYEAINDDDVGYAHLENFGLKIFLNADNEDRNGLASKKTVKTFVAASVFLECLKIFKDGELDDDIKQKIKYAKYKAADIMKALNEGRKPNPGPPGSEIPSATQTSPVVIVPPPNLNEAGPSVPPVVPPKVVASAPVNYSTLQIPPEYAHLPVYQPPSTVPLPKDFSSVPDEDYELEDDYTEEERKVILEAGKLSKFAMSALLYDDVKTAVDNLEKALGMLKPLKQI</sequence>
<evidence type="ECO:0000259" key="10">
    <source>
        <dbReference type="Pfam" id="PF04652"/>
    </source>
</evidence>
<comment type="caution">
    <text evidence="12">The sequence shown here is derived from an EMBL/GenBank/DDBJ whole genome shotgun (WGS) entry which is preliminary data.</text>
</comment>
<evidence type="ECO:0000313" key="13">
    <source>
        <dbReference type="Proteomes" id="UP001210925"/>
    </source>
</evidence>
<dbReference type="Pfam" id="PF18097">
    <property type="entry name" value="Vta1_C"/>
    <property type="match status" value="1"/>
</dbReference>
<evidence type="ECO:0000256" key="4">
    <source>
        <dbReference type="ARBA" id="ARBA00022448"/>
    </source>
</evidence>
<keyword evidence="5" id="KW-0963">Cytoplasm</keyword>
<evidence type="ECO:0000256" key="7">
    <source>
        <dbReference type="ARBA" id="ARBA00022927"/>
    </source>
</evidence>
<dbReference type="InterPro" id="IPR039431">
    <property type="entry name" value="Vta1/CALS_N"/>
</dbReference>
<keyword evidence="13" id="KW-1185">Reference proteome</keyword>
<keyword evidence="4" id="KW-0813">Transport</keyword>
<evidence type="ECO:0000256" key="2">
    <source>
        <dbReference type="ARBA" id="ARBA00004496"/>
    </source>
</evidence>
<evidence type="ECO:0000256" key="6">
    <source>
        <dbReference type="ARBA" id="ARBA00022753"/>
    </source>
</evidence>
<dbReference type="GO" id="GO:0010008">
    <property type="term" value="C:endosome membrane"/>
    <property type="evidence" value="ECO:0007669"/>
    <property type="project" value="UniProtKB-SubCell"/>
</dbReference>
<dbReference type="PANTHER" id="PTHR46009:SF1">
    <property type="entry name" value="VACUOLAR PROTEIN SORTING-ASSOCIATED PROTEIN VTA1 HOMOLOG"/>
    <property type="match status" value="1"/>
</dbReference>
<dbReference type="EMBL" id="JADGKB010000038">
    <property type="protein sequence ID" value="KAJ3257456.1"/>
    <property type="molecule type" value="Genomic_DNA"/>
</dbReference>
<dbReference type="GO" id="GO:0005771">
    <property type="term" value="C:multivesicular body"/>
    <property type="evidence" value="ECO:0007669"/>
    <property type="project" value="TreeGrafter"/>
</dbReference>
<reference evidence="12" key="1">
    <citation type="submission" date="2020-05" db="EMBL/GenBank/DDBJ databases">
        <title>Phylogenomic resolution of chytrid fungi.</title>
        <authorList>
            <person name="Stajich J.E."/>
            <person name="Amses K."/>
            <person name="Simmons R."/>
            <person name="Seto K."/>
            <person name="Myers J."/>
            <person name="Bonds A."/>
            <person name="Quandt C.A."/>
            <person name="Barry K."/>
            <person name="Liu P."/>
            <person name="Grigoriev I."/>
            <person name="Longcore J.E."/>
            <person name="James T.Y."/>
        </authorList>
    </citation>
    <scope>NUCLEOTIDE SEQUENCE</scope>
    <source>
        <strain evidence="12">PLAUS21</strain>
    </source>
</reference>
<feature type="domain" description="Vta1/callose synthase N-terminal" evidence="10">
    <location>
        <begin position="10"/>
        <end position="152"/>
    </location>
</feature>
<gene>
    <name evidence="12" type="primary">VTA1</name>
    <name evidence="12" type="ORF">HK103_004531</name>
</gene>
<dbReference type="PANTHER" id="PTHR46009">
    <property type="entry name" value="VACUOLAR PROTEIN SORTING-ASSOCIATED PROTEIN VTA1 HOMOLOG"/>
    <property type="match status" value="1"/>
</dbReference>
<organism evidence="12 13">
    <name type="scientific">Boothiomyces macroporosus</name>
    <dbReference type="NCBI Taxonomy" id="261099"/>
    <lineage>
        <taxon>Eukaryota</taxon>
        <taxon>Fungi</taxon>
        <taxon>Fungi incertae sedis</taxon>
        <taxon>Chytridiomycota</taxon>
        <taxon>Chytridiomycota incertae sedis</taxon>
        <taxon>Chytridiomycetes</taxon>
        <taxon>Rhizophydiales</taxon>
        <taxon>Terramycetaceae</taxon>
        <taxon>Boothiomyces</taxon>
    </lineage>
</organism>
<evidence type="ECO:0000256" key="8">
    <source>
        <dbReference type="ARBA" id="ARBA00023136"/>
    </source>
</evidence>
<keyword evidence="8" id="KW-0472">Membrane</keyword>
<evidence type="ECO:0000256" key="5">
    <source>
        <dbReference type="ARBA" id="ARBA00022490"/>
    </source>
</evidence>
<dbReference type="InterPro" id="IPR023175">
    <property type="entry name" value="Vta1/CALS_N_sf"/>
</dbReference>
<keyword evidence="7" id="KW-0653">Protein transport</keyword>
<dbReference type="Gene3D" id="1.25.40.270">
    <property type="entry name" value="Vacuolar protein sorting-associated protein vta1"/>
    <property type="match status" value="1"/>
</dbReference>
<feature type="region of interest" description="Disordered" evidence="9">
    <location>
        <begin position="152"/>
        <end position="172"/>
    </location>
</feature>
<proteinExistence type="inferred from homology"/>
<evidence type="ECO:0000256" key="1">
    <source>
        <dbReference type="ARBA" id="ARBA00004481"/>
    </source>
</evidence>
<evidence type="ECO:0000259" key="11">
    <source>
        <dbReference type="Pfam" id="PF18097"/>
    </source>
</evidence>
<evidence type="ECO:0000256" key="3">
    <source>
        <dbReference type="ARBA" id="ARBA00007895"/>
    </source>
</evidence>